<dbReference type="AlphaFoldDB" id="A0A0C3QGX3"/>
<dbReference type="Proteomes" id="UP000054248">
    <property type="component" value="Unassembled WGS sequence"/>
</dbReference>
<evidence type="ECO:0000256" key="1">
    <source>
        <dbReference type="SAM" id="MobiDB-lite"/>
    </source>
</evidence>
<dbReference type="HOGENOM" id="CLU_2211904_0_0_1"/>
<feature type="compositionally biased region" description="Pro residues" evidence="1">
    <location>
        <begin position="34"/>
        <end position="47"/>
    </location>
</feature>
<evidence type="ECO:0000313" key="3">
    <source>
        <dbReference type="Proteomes" id="UP000054248"/>
    </source>
</evidence>
<feature type="region of interest" description="Disordered" evidence="1">
    <location>
        <begin position="30"/>
        <end position="51"/>
    </location>
</feature>
<protein>
    <submittedName>
        <fullName evidence="2">Uncharacterized protein</fullName>
    </submittedName>
</protein>
<proteinExistence type="predicted"/>
<dbReference type="EMBL" id="KN822967">
    <property type="protein sequence ID" value="KIO30975.1"/>
    <property type="molecule type" value="Genomic_DNA"/>
</dbReference>
<keyword evidence="3" id="KW-1185">Reference proteome</keyword>
<reference evidence="3" key="2">
    <citation type="submission" date="2015-01" db="EMBL/GenBank/DDBJ databases">
        <title>Evolutionary Origins and Diversification of the Mycorrhizal Mutualists.</title>
        <authorList>
            <consortium name="DOE Joint Genome Institute"/>
            <consortium name="Mycorrhizal Genomics Consortium"/>
            <person name="Kohler A."/>
            <person name="Kuo A."/>
            <person name="Nagy L.G."/>
            <person name="Floudas D."/>
            <person name="Copeland A."/>
            <person name="Barry K.W."/>
            <person name="Cichocki N."/>
            <person name="Veneault-Fourrey C."/>
            <person name="LaButti K."/>
            <person name="Lindquist E.A."/>
            <person name="Lipzen A."/>
            <person name="Lundell T."/>
            <person name="Morin E."/>
            <person name="Murat C."/>
            <person name="Riley R."/>
            <person name="Ohm R."/>
            <person name="Sun H."/>
            <person name="Tunlid A."/>
            <person name="Henrissat B."/>
            <person name="Grigoriev I.V."/>
            <person name="Hibbett D.S."/>
            <person name="Martin F."/>
        </authorList>
    </citation>
    <scope>NUCLEOTIDE SEQUENCE [LARGE SCALE GENOMIC DNA]</scope>
    <source>
        <strain evidence="3">MUT 4182</strain>
    </source>
</reference>
<gene>
    <name evidence="2" type="ORF">M407DRAFT_5378</name>
</gene>
<reference evidence="2 3" key="1">
    <citation type="submission" date="2014-04" db="EMBL/GenBank/DDBJ databases">
        <authorList>
            <consortium name="DOE Joint Genome Institute"/>
            <person name="Kuo A."/>
            <person name="Girlanda M."/>
            <person name="Perotto S."/>
            <person name="Kohler A."/>
            <person name="Nagy L.G."/>
            <person name="Floudas D."/>
            <person name="Copeland A."/>
            <person name="Barry K.W."/>
            <person name="Cichocki N."/>
            <person name="Veneault-Fourrey C."/>
            <person name="LaButti K."/>
            <person name="Lindquist E.A."/>
            <person name="Lipzen A."/>
            <person name="Lundell T."/>
            <person name="Morin E."/>
            <person name="Murat C."/>
            <person name="Sun H."/>
            <person name="Tunlid A."/>
            <person name="Henrissat B."/>
            <person name="Grigoriev I.V."/>
            <person name="Hibbett D.S."/>
            <person name="Martin F."/>
            <person name="Nordberg H.P."/>
            <person name="Cantor M.N."/>
            <person name="Hua S.X."/>
        </authorList>
    </citation>
    <scope>NUCLEOTIDE SEQUENCE [LARGE SCALE GENOMIC DNA]</scope>
    <source>
        <strain evidence="2 3">MUT 4182</strain>
    </source>
</reference>
<sequence>MCQIERWGAPCRLSVAAAQGQVPVTHVVLKSRRGPPPTAPAKPPPAEPSLGVNPSSRMIFKGPEECSNLAFGAQPVFRPARPSALVAETAPNPDTPLLPSVHLAPKF</sequence>
<evidence type="ECO:0000313" key="2">
    <source>
        <dbReference type="EMBL" id="KIO30975.1"/>
    </source>
</evidence>
<name>A0A0C3QGX3_9AGAM</name>
<accession>A0A0C3QGX3</accession>
<organism evidence="2 3">
    <name type="scientific">Tulasnella calospora MUT 4182</name>
    <dbReference type="NCBI Taxonomy" id="1051891"/>
    <lineage>
        <taxon>Eukaryota</taxon>
        <taxon>Fungi</taxon>
        <taxon>Dikarya</taxon>
        <taxon>Basidiomycota</taxon>
        <taxon>Agaricomycotina</taxon>
        <taxon>Agaricomycetes</taxon>
        <taxon>Cantharellales</taxon>
        <taxon>Tulasnellaceae</taxon>
        <taxon>Tulasnella</taxon>
    </lineage>
</organism>